<name>A0AAW2KYN3_SESRA</name>
<sequence>MDSPKSCKPTTTTAAETAPAQDSPVFSYISNLSPIQPVKAPPVTQGFPGLNSPPLVFTSPRLNPHSHPTFLKSHRKDASKAWLHSGKYFQSPESNLTFVAPYMMSPGSPRNSENNGMISGNTPGILDLVSPDQGLYYGNAEMENEYSTVSDQSGKMENLSRVPNAKEWASQSFSGNKSYSSVSSLRLRGSPNTPTAQFSGHKTLQVIELESDFSNSLQDDTPDILKDSPTPLNAVKVSSPNKKRVSPPHGRQHEFSSSSSDGLRTGRKFILKAVPSFPPLTPCTDSKSVVAEQKNDPQSCNQNK</sequence>
<evidence type="ECO:0000313" key="2">
    <source>
        <dbReference type="EMBL" id="KAL0312092.1"/>
    </source>
</evidence>
<feature type="region of interest" description="Disordered" evidence="1">
    <location>
        <begin position="1"/>
        <end position="21"/>
    </location>
</feature>
<proteinExistence type="predicted"/>
<dbReference type="AlphaFoldDB" id="A0AAW2KYN3"/>
<feature type="region of interest" description="Disordered" evidence="1">
    <location>
        <begin position="275"/>
        <end position="304"/>
    </location>
</feature>
<comment type="caution">
    <text evidence="2">The sequence shown here is derived from an EMBL/GenBank/DDBJ whole genome shotgun (WGS) entry which is preliminary data.</text>
</comment>
<dbReference type="PANTHER" id="PTHR46159">
    <property type="entry name" value="PROTEIN TESMIN/TSO1-LIKE CXC 2"/>
    <property type="match status" value="1"/>
</dbReference>
<dbReference type="PANTHER" id="PTHR46159:SF6">
    <property type="entry name" value="OS12G0605300 PROTEIN"/>
    <property type="match status" value="1"/>
</dbReference>
<dbReference type="EMBL" id="JACGWJ010000026">
    <property type="protein sequence ID" value="KAL0312092.1"/>
    <property type="molecule type" value="Genomic_DNA"/>
</dbReference>
<feature type="compositionally biased region" description="Low complexity" evidence="1">
    <location>
        <begin position="9"/>
        <end position="20"/>
    </location>
</feature>
<gene>
    <name evidence="2" type="ORF">Sradi_5608500</name>
</gene>
<dbReference type="GO" id="GO:0003700">
    <property type="term" value="F:DNA-binding transcription factor activity"/>
    <property type="evidence" value="ECO:0007669"/>
    <property type="project" value="InterPro"/>
</dbReference>
<reference evidence="2" key="1">
    <citation type="submission" date="2020-06" db="EMBL/GenBank/DDBJ databases">
        <authorList>
            <person name="Li T."/>
            <person name="Hu X."/>
            <person name="Zhang T."/>
            <person name="Song X."/>
            <person name="Zhang H."/>
            <person name="Dai N."/>
            <person name="Sheng W."/>
            <person name="Hou X."/>
            <person name="Wei L."/>
        </authorList>
    </citation>
    <scope>NUCLEOTIDE SEQUENCE</scope>
    <source>
        <strain evidence="2">G02</strain>
        <tissue evidence="2">Leaf</tissue>
    </source>
</reference>
<evidence type="ECO:0000256" key="1">
    <source>
        <dbReference type="SAM" id="MobiDB-lite"/>
    </source>
</evidence>
<feature type="region of interest" description="Disordered" evidence="1">
    <location>
        <begin position="168"/>
        <end position="201"/>
    </location>
</feature>
<dbReference type="InterPro" id="IPR044522">
    <property type="entry name" value="TSO1-like"/>
</dbReference>
<organism evidence="2">
    <name type="scientific">Sesamum radiatum</name>
    <name type="common">Black benniseed</name>
    <dbReference type="NCBI Taxonomy" id="300843"/>
    <lineage>
        <taxon>Eukaryota</taxon>
        <taxon>Viridiplantae</taxon>
        <taxon>Streptophyta</taxon>
        <taxon>Embryophyta</taxon>
        <taxon>Tracheophyta</taxon>
        <taxon>Spermatophyta</taxon>
        <taxon>Magnoliopsida</taxon>
        <taxon>eudicotyledons</taxon>
        <taxon>Gunneridae</taxon>
        <taxon>Pentapetalae</taxon>
        <taxon>asterids</taxon>
        <taxon>lamiids</taxon>
        <taxon>Lamiales</taxon>
        <taxon>Pedaliaceae</taxon>
        <taxon>Sesamum</taxon>
    </lineage>
</organism>
<reference evidence="2" key="2">
    <citation type="journal article" date="2024" name="Plant">
        <title>Genomic evolution and insights into agronomic trait innovations of Sesamum species.</title>
        <authorList>
            <person name="Miao H."/>
            <person name="Wang L."/>
            <person name="Qu L."/>
            <person name="Liu H."/>
            <person name="Sun Y."/>
            <person name="Le M."/>
            <person name="Wang Q."/>
            <person name="Wei S."/>
            <person name="Zheng Y."/>
            <person name="Lin W."/>
            <person name="Duan Y."/>
            <person name="Cao H."/>
            <person name="Xiong S."/>
            <person name="Wang X."/>
            <person name="Wei L."/>
            <person name="Li C."/>
            <person name="Ma Q."/>
            <person name="Ju M."/>
            <person name="Zhao R."/>
            <person name="Li G."/>
            <person name="Mu C."/>
            <person name="Tian Q."/>
            <person name="Mei H."/>
            <person name="Zhang T."/>
            <person name="Gao T."/>
            <person name="Zhang H."/>
        </authorList>
    </citation>
    <scope>NUCLEOTIDE SEQUENCE</scope>
    <source>
        <strain evidence="2">G02</strain>
    </source>
</reference>
<protein>
    <submittedName>
        <fullName evidence="2">Protein tesmin/TSO1-like CXC 3</fullName>
    </submittedName>
</protein>
<feature type="compositionally biased region" description="Polar residues" evidence="1">
    <location>
        <begin position="169"/>
        <end position="201"/>
    </location>
</feature>
<feature type="region of interest" description="Disordered" evidence="1">
    <location>
        <begin position="218"/>
        <end position="263"/>
    </location>
</feature>
<accession>A0AAW2KYN3</accession>